<accession>A0ABX5EB54</accession>
<comment type="caution">
    <text evidence="4">The sequence shown here is derived from an EMBL/GenBank/DDBJ whole genome shotgun (WGS) entry which is preliminary data.</text>
</comment>
<feature type="region of interest" description="Disordered" evidence="1">
    <location>
        <begin position="50"/>
        <end position="74"/>
    </location>
</feature>
<evidence type="ECO:0000313" key="5">
    <source>
        <dbReference type="Proteomes" id="UP000239895"/>
    </source>
</evidence>
<dbReference type="EMBL" id="PVTX01000010">
    <property type="protein sequence ID" value="PRZ04504.1"/>
    <property type="molecule type" value="Genomic_DNA"/>
</dbReference>
<dbReference type="InterPro" id="IPR025403">
    <property type="entry name" value="TgpA-like_C"/>
</dbReference>
<organism evidence="4 5">
    <name type="scientific">Isoptericola halotolerans</name>
    <dbReference type="NCBI Taxonomy" id="300560"/>
    <lineage>
        <taxon>Bacteria</taxon>
        <taxon>Bacillati</taxon>
        <taxon>Actinomycetota</taxon>
        <taxon>Actinomycetes</taxon>
        <taxon>Micrococcales</taxon>
        <taxon>Promicromonosporaceae</taxon>
        <taxon>Isoptericola</taxon>
    </lineage>
</organism>
<evidence type="ECO:0000256" key="2">
    <source>
        <dbReference type="SAM" id="Phobius"/>
    </source>
</evidence>
<evidence type="ECO:0000256" key="1">
    <source>
        <dbReference type="SAM" id="MobiDB-lite"/>
    </source>
</evidence>
<keyword evidence="2" id="KW-1133">Transmembrane helix</keyword>
<feature type="transmembrane region" description="Helical" evidence="2">
    <location>
        <begin position="79"/>
        <end position="98"/>
    </location>
</feature>
<feature type="domain" description="Protein-glutamine gamma-glutamyltransferase-like C-terminal" evidence="3">
    <location>
        <begin position="162"/>
        <end position="230"/>
    </location>
</feature>
<protein>
    <submittedName>
        <fullName evidence="4">Uncharacterized protein DUF4129</fullName>
    </submittedName>
</protein>
<proteinExistence type="predicted"/>
<name>A0ABX5EB54_9MICO</name>
<keyword evidence="2" id="KW-0472">Membrane</keyword>
<keyword evidence="5" id="KW-1185">Reference proteome</keyword>
<sequence>MTPAGRRTHPATVLSHPAALVVLAVLVVLGAATATPWHLTVPELLLDAGPGRPLPTTEPSPPPAAPRTDASTGEPDDTLLTTLIVLGAIILVLLLWAAGRTILRALRDAPRKPPEPDTLDRGGDLATAAVPTVPLPELADAVTRALQHLDDARTPTDAVIAAWVALEDAAAEHGTARDPAQTPTEFTQAILATTPAPPGQVATLRTLYQRARFTTHPTEDDDVTAARTALTRIARSLDTRGTAP</sequence>
<gene>
    <name evidence="4" type="ORF">BCL65_110166</name>
</gene>
<dbReference type="RefSeq" id="WP_106269277.1">
    <property type="nucleotide sequence ID" value="NZ_PVTX01000010.1"/>
</dbReference>
<dbReference type="Pfam" id="PF13559">
    <property type="entry name" value="DUF4129"/>
    <property type="match status" value="1"/>
</dbReference>
<feature type="compositionally biased region" description="Pro residues" evidence="1">
    <location>
        <begin position="52"/>
        <end position="65"/>
    </location>
</feature>
<evidence type="ECO:0000259" key="3">
    <source>
        <dbReference type="Pfam" id="PF13559"/>
    </source>
</evidence>
<evidence type="ECO:0000313" key="4">
    <source>
        <dbReference type="EMBL" id="PRZ04504.1"/>
    </source>
</evidence>
<reference evidence="4 5" key="1">
    <citation type="submission" date="2018-03" db="EMBL/GenBank/DDBJ databases">
        <title>Comparative analysis of microorganisms from saline springs in Andes Mountain Range, Colombia.</title>
        <authorList>
            <person name="Rubin E."/>
        </authorList>
    </citation>
    <scope>NUCLEOTIDE SEQUENCE [LARGE SCALE GENOMIC DNA]</scope>
    <source>
        <strain evidence="4 5">CG 23</strain>
    </source>
</reference>
<dbReference type="Proteomes" id="UP000239895">
    <property type="component" value="Unassembled WGS sequence"/>
</dbReference>
<keyword evidence="2" id="KW-0812">Transmembrane</keyword>